<reference evidence="1" key="4">
    <citation type="journal article" date="2023" name="Microbiol. Resour. Announc.">
        <title>Complete Genome Sequence of Vulcanisaeta souniana Strain IC-059, a Hyperthermophilic Archaeon Isolated from Hot Spring Water in Japan.</title>
        <authorList>
            <person name="Kato S."/>
            <person name="Itoh T."/>
            <person name="Wu L."/>
            <person name="Ma J."/>
            <person name="Ohkuma M."/>
        </authorList>
    </citation>
    <scope>NUCLEOTIDE SEQUENCE</scope>
    <source>
        <strain evidence="1">JCM 11219</strain>
    </source>
</reference>
<dbReference type="GeneID" id="76206124"/>
<name>A0A830EHZ6_9CREN</name>
<keyword evidence="4" id="KW-1185">Reference proteome</keyword>
<evidence type="ECO:0000313" key="2">
    <source>
        <dbReference type="EMBL" id="GGI73430.1"/>
    </source>
</evidence>
<reference evidence="2" key="2">
    <citation type="submission" date="2020-09" db="EMBL/GenBank/DDBJ databases">
        <authorList>
            <person name="Sun Q."/>
            <person name="Ohkuma M."/>
        </authorList>
    </citation>
    <scope>NUCLEOTIDE SEQUENCE</scope>
    <source>
        <strain evidence="2">JCM 11219</strain>
    </source>
</reference>
<dbReference type="Proteomes" id="UP001060771">
    <property type="component" value="Chromosome"/>
</dbReference>
<dbReference type="EMBL" id="BMNM01000002">
    <property type="protein sequence ID" value="GGI73430.1"/>
    <property type="molecule type" value="Genomic_DNA"/>
</dbReference>
<dbReference type="RefSeq" id="WP_275129364.1">
    <property type="nucleotide sequence ID" value="NZ_AP026830.1"/>
</dbReference>
<sequence>MNTAASLAIDGRKVLFIDFDPSAMATRVLLGRTFDECNLKTLMKKLTDYKKGYLKSMPTVNECLHQHVIPGNNAAFYVLPGGNLDEISSDIKNVPDWGYF</sequence>
<evidence type="ECO:0000313" key="3">
    <source>
        <dbReference type="Proteomes" id="UP000657075"/>
    </source>
</evidence>
<proteinExistence type="predicted"/>
<dbReference type="EMBL" id="AP026830">
    <property type="protein sequence ID" value="BDR91475.1"/>
    <property type="molecule type" value="Genomic_DNA"/>
</dbReference>
<evidence type="ECO:0008006" key="5">
    <source>
        <dbReference type="Google" id="ProtNLM"/>
    </source>
</evidence>
<reference evidence="2" key="1">
    <citation type="journal article" date="2014" name="Int. J. Syst. Evol. Microbiol.">
        <title>Complete genome sequence of Corynebacterium casei LMG S-19264T (=DSM 44701T), isolated from a smear-ripened cheese.</title>
        <authorList>
            <consortium name="US DOE Joint Genome Institute (JGI-PGF)"/>
            <person name="Walter F."/>
            <person name="Albersmeier A."/>
            <person name="Kalinowski J."/>
            <person name="Ruckert C."/>
        </authorList>
    </citation>
    <scope>NUCLEOTIDE SEQUENCE</scope>
    <source>
        <strain evidence="2">JCM 11219</strain>
    </source>
</reference>
<evidence type="ECO:0000313" key="4">
    <source>
        <dbReference type="Proteomes" id="UP001060771"/>
    </source>
</evidence>
<reference evidence="4" key="3">
    <citation type="submission" date="2022-09" db="EMBL/GenBank/DDBJ databases">
        <title>Complete genome sequence of Vulcanisaeta souniana.</title>
        <authorList>
            <person name="Kato S."/>
            <person name="Itoh T."/>
            <person name="Ohkuma M."/>
        </authorList>
    </citation>
    <scope>NUCLEOTIDE SEQUENCE [LARGE SCALE GENOMIC DNA]</scope>
    <source>
        <strain evidence="4">JCM 11219</strain>
    </source>
</reference>
<organism evidence="2 3">
    <name type="scientific">Vulcanisaeta souniana JCM 11219</name>
    <dbReference type="NCBI Taxonomy" id="1293586"/>
    <lineage>
        <taxon>Archaea</taxon>
        <taxon>Thermoproteota</taxon>
        <taxon>Thermoprotei</taxon>
        <taxon>Thermoproteales</taxon>
        <taxon>Thermoproteaceae</taxon>
        <taxon>Vulcanisaeta</taxon>
    </lineage>
</organism>
<dbReference type="Proteomes" id="UP000657075">
    <property type="component" value="Unassembled WGS sequence"/>
</dbReference>
<protein>
    <recommendedName>
        <fullName evidence="5">AAA domain-containing protein</fullName>
    </recommendedName>
</protein>
<accession>A0A830EHZ6</accession>
<dbReference type="SUPFAM" id="SSF52540">
    <property type="entry name" value="P-loop containing nucleoside triphosphate hydrolases"/>
    <property type="match status" value="1"/>
</dbReference>
<gene>
    <name evidence="2" type="ORF">GCM10007112_07870</name>
    <name evidence="1" type="ORF">Vsou_05680</name>
</gene>
<dbReference type="Gene3D" id="3.40.50.300">
    <property type="entry name" value="P-loop containing nucleotide triphosphate hydrolases"/>
    <property type="match status" value="1"/>
</dbReference>
<dbReference type="InterPro" id="IPR027417">
    <property type="entry name" value="P-loop_NTPase"/>
</dbReference>
<dbReference type="AlphaFoldDB" id="A0A830EHZ6"/>
<evidence type="ECO:0000313" key="1">
    <source>
        <dbReference type="EMBL" id="BDR91475.1"/>
    </source>
</evidence>